<dbReference type="OrthoDB" id="21123at2759"/>
<dbReference type="RefSeq" id="XP_034230514.1">
    <property type="nucleotide sequence ID" value="XM_034374623.1"/>
</dbReference>
<feature type="coiled-coil region" evidence="8">
    <location>
        <begin position="23"/>
        <end position="50"/>
    </location>
</feature>
<evidence type="ECO:0000256" key="9">
    <source>
        <dbReference type="SAM" id="MobiDB-lite"/>
    </source>
</evidence>
<keyword evidence="5 8" id="KW-0175">Coiled coil</keyword>
<dbReference type="PANTHER" id="PTHR16196">
    <property type="entry name" value="CELL CYCLE CONTROL PROTEIN CWF25"/>
    <property type="match status" value="1"/>
</dbReference>
<feature type="compositionally biased region" description="Basic and acidic residues" evidence="9">
    <location>
        <begin position="420"/>
        <end position="429"/>
    </location>
</feature>
<feature type="region of interest" description="Disordered" evidence="9">
    <location>
        <begin position="225"/>
        <end position="525"/>
    </location>
</feature>
<dbReference type="SMART" id="SM01083">
    <property type="entry name" value="Cir_N"/>
    <property type="match status" value="1"/>
</dbReference>
<dbReference type="Proteomes" id="UP000515158">
    <property type="component" value="Unplaced"/>
</dbReference>
<dbReference type="Pfam" id="PF10197">
    <property type="entry name" value="Cir_N"/>
    <property type="match status" value="1"/>
</dbReference>
<feature type="compositionally biased region" description="Basic residues" evidence="9">
    <location>
        <begin position="332"/>
        <end position="341"/>
    </location>
</feature>
<dbReference type="AlphaFoldDB" id="A0A6P8Y2I5"/>
<evidence type="ECO:0000256" key="7">
    <source>
        <dbReference type="ARBA" id="ARBA00023242"/>
    </source>
</evidence>
<feature type="region of interest" description="Disordered" evidence="9">
    <location>
        <begin position="93"/>
        <end position="127"/>
    </location>
</feature>
<comment type="subcellular location">
    <subcellularLocation>
        <location evidence="1">Nucleus</location>
    </subcellularLocation>
</comment>
<evidence type="ECO:0000313" key="11">
    <source>
        <dbReference type="Proteomes" id="UP000515158"/>
    </source>
</evidence>
<keyword evidence="11" id="KW-1185">Reference proteome</keyword>
<feature type="compositionally biased region" description="Low complexity" evidence="9">
    <location>
        <begin position="409"/>
        <end position="419"/>
    </location>
</feature>
<dbReference type="KEGG" id="tpal:117639196"/>
<evidence type="ECO:0000256" key="3">
    <source>
        <dbReference type="ARBA" id="ARBA00022664"/>
    </source>
</evidence>
<feature type="region of interest" description="Disordered" evidence="9">
    <location>
        <begin position="546"/>
        <end position="566"/>
    </location>
</feature>
<comment type="similarity">
    <text evidence="2">Belongs to the CWC25 family.</text>
</comment>
<dbReference type="GeneID" id="117639196"/>
<protein>
    <submittedName>
        <fullName evidence="12 13">Pre-mRNA-splicing factor CWC25 homolog</fullName>
    </submittedName>
</protein>
<feature type="compositionally biased region" description="Basic and acidic residues" evidence="9">
    <location>
        <begin position="273"/>
        <end position="294"/>
    </location>
</feature>
<feature type="compositionally biased region" description="Polar residues" evidence="9">
    <location>
        <begin position="548"/>
        <end position="566"/>
    </location>
</feature>
<feature type="compositionally biased region" description="Basic and acidic residues" evidence="9">
    <location>
        <begin position="471"/>
        <end position="489"/>
    </location>
</feature>
<name>A0A6P8Y2I5_THRPL</name>
<feature type="compositionally biased region" description="Basic and acidic residues" evidence="9">
    <location>
        <begin position="496"/>
        <end position="525"/>
    </location>
</feature>
<dbReference type="InterPro" id="IPR022209">
    <property type="entry name" value="CWC25"/>
</dbReference>
<dbReference type="RefSeq" id="XP_034230515.1">
    <property type="nucleotide sequence ID" value="XM_034374624.1"/>
</dbReference>
<feature type="compositionally biased region" description="Basic and acidic residues" evidence="9">
    <location>
        <begin position="342"/>
        <end position="363"/>
    </location>
</feature>
<evidence type="ECO:0000313" key="12">
    <source>
        <dbReference type="RefSeq" id="XP_034230514.1"/>
    </source>
</evidence>
<evidence type="ECO:0000313" key="13">
    <source>
        <dbReference type="RefSeq" id="XP_034230515.1"/>
    </source>
</evidence>
<evidence type="ECO:0000256" key="4">
    <source>
        <dbReference type="ARBA" id="ARBA00022728"/>
    </source>
</evidence>
<gene>
    <name evidence="12 13" type="primary">LOC117639196</name>
</gene>
<dbReference type="PANTHER" id="PTHR16196:SF0">
    <property type="entry name" value="PRE-MRNA-SPLICING FACTOR CWC25 HOMOLOG"/>
    <property type="match status" value="1"/>
</dbReference>
<feature type="region of interest" description="Disordered" evidence="9">
    <location>
        <begin position="171"/>
        <end position="207"/>
    </location>
</feature>
<organism evidence="13">
    <name type="scientific">Thrips palmi</name>
    <name type="common">Melon thrips</name>
    <dbReference type="NCBI Taxonomy" id="161013"/>
    <lineage>
        <taxon>Eukaryota</taxon>
        <taxon>Metazoa</taxon>
        <taxon>Ecdysozoa</taxon>
        <taxon>Arthropoda</taxon>
        <taxon>Hexapoda</taxon>
        <taxon>Insecta</taxon>
        <taxon>Pterygota</taxon>
        <taxon>Neoptera</taxon>
        <taxon>Paraneoptera</taxon>
        <taxon>Thysanoptera</taxon>
        <taxon>Terebrantia</taxon>
        <taxon>Thripoidea</taxon>
        <taxon>Thripidae</taxon>
        <taxon>Thrips</taxon>
    </lineage>
</organism>
<dbReference type="Pfam" id="PF12542">
    <property type="entry name" value="CWC25"/>
    <property type="match status" value="1"/>
</dbReference>
<keyword evidence="6" id="KW-0508">mRNA splicing</keyword>
<keyword evidence="3" id="KW-0507">mRNA processing</keyword>
<dbReference type="InterPro" id="IPR019339">
    <property type="entry name" value="CIR_N_dom"/>
</dbReference>
<accession>A0A6P8Y2I5</accession>
<evidence type="ECO:0000256" key="8">
    <source>
        <dbReference type="SAM" id="Coils"/>
    </source>
</evidence>
<evidence type="ECO:0000256" key="5">
    <source>
        <dbReference type="ARBA" id="ARBA00023054"/>
    </source>
</evidence>
<feature type="compositionally biased region" description="Basic residues" evidence="9">
    <location>
        <begin position="295"/>
        <end position="305"/>
    </location>
</feature>
<feature type="compositionally biased region" description="Basic and acidic residues" evidence="9">
    <location>
        <begin position="385"/>
        <end position="401"/>
    </location>
</feature>
<dbReference type="GO" id="GO:0000398">
    <property type="term" value="P:mRNA splicing, via spliceosome"/>
    <property type="evidence" value="ECO:0007669"/>
    <property type="project" value="TreeGrafter"/>
</dbReference>
<feature type="domain" description="CBF1-interacting co-repressor CIR N-terminal" evidence="10">
    <location>
        <begin position="11"/>
        <end position="47"/>
    </location>
</feature>
<evidence type="ECO:0000256" key="1">
    <source>
        <dbReference type="ARBA" id="ARBA00004123"/>
    </source>
</evidence>
<dbReference type="CTD" id="54883"/>
<reference evidence="12 13" key="1">
    <citation type="submission" date="2025-04" db="UniProtKB">
        <authorList>
            <consortium name="RefSeq"/>
        </authorList>
    </citation>
    <scope>IDENTIFICATION</scope>
    <source>
        <tissue evidence="12 13">Total insect</tissue>
    </source>
</reference>
<evidence type="ECO:0000259" key="10">
    <source>
        <dbReference type="SMART" id="SM01083"/>
    </source>
</evidence>
<evidence type="ECO:0000256" key="2">
    <source>
        <dbReference type="ARBA" id="ARBA00006695"/>
    </source>
</evidence>
<feature type="compositionally biased region" description="Basic residues" evidence="9">
    <location>
        <begin position="181"/>
        <end position="198"/>
    </location>
</feature>
<feature type="compositionally biased region" description="Basic and acidic residues" evidence="9">
    <location>
        <begin position="321"/>
        <end position="331"/>
    </location>
</feature>
<proteinExistence type="inferred from homology"/>
<keyword evidence="4" id="KW-0747">Spliceosome</keyword>
<sequence>MGGGDLNLKKSWHPNTMKNMERVWKAEQKDNEEKKRIAELQREIHAERDKEDMQKFAEDTGVVKKKDDVKLEWMYKGPSHSVNHEDYLLGKAIDKNFERHQQEQQRGGASTSQDEERVPDAIRQAKSSVFSEQVDVARKMNEDPLMAIRQRAVEKAKQLYDNPVRLKQLQKMIASKSLMEKKHKKDKKKKKKKSKKSSKKEEDKELNALLTEKLKSALQDRELLRKLKEKASKSSDSSSSDNSSSESDDETADRKRRKSPVDVVPKRSHSPKYSKDNRRNDHSSSYNVHRDGRRQSRSPKSHKSRNFNDNSSASRRRSRSRSRDGEYERHSGTSKRRNSRSRSRDRQNSHNQREQSKYSDMKSGRNTRRSNSPQTTNARKHFPEKKKNKDRSPSSENDTRRKNVKGRRSSSSSSSSASDHQNDSDDDHKSKKRRTFGLVMADGSRPVPKSNPHREVQPAVQPQKPNPPTWQRKERVKLSEEEKERRRQEMLQNASWRDKEREANVKRYRKEDDREKKELHENFDEDFARKQFSKAANQASVEGRIKSKLNTIQRSKMSMDQNFARR</sequence>
<dbReference type="InterPro" id="IPR051376">
    <property type="entry name" value="CWC25_splicing_factor"/>
</dbReference>
<keyword evidence="7" id="KW-0539">Nucleus</keyword>
<dbReference type="GO" id="GO:0005684">
    <property type="term" value="C:U2-type spliceosomal complex"/>
    <property type="evidence" value="ECO:0007669"/>
    <property type="project" value="TreeGrafter"/>
</dbReference>
<feature type="compositionally biased region" description="Low complexity" evidence="9">
    <location>
        <begin position="234"/>
        <end position="245"/>
    </location>
</feature>
<evidence type="ECO:0000256" key="6">
    <source>
        <dbReference type="ARBA" id="ARBA00023187"/>
    </source>
</evidence>
<feature type="compositionally biased region" description="Basic and acidic residues" evidence="9">
    <location>
        <begin position="93"/>
        <end position="103"/>
    </location>
</feature>